<dbReference type="AlphaFoldDB" id="A0AAD1W042"/>
<dbReference type="PANTHER" id="PTHR21301">
    <property type="entry name" value="REVERSE TRANSCRIPTASE"/>
    <property type="match status" value="1"/>
</dbReference>
<keyword evidence="3" id="KW-1185">Reference proteome</keyword>
<evidence type="ECO:0000313" key="2">
    <source>
        <dbReference type="EMBL" id="CAH2275905.1"/>
    </source>
</evidence>
<proteinExistence type="predicted"/>
<sequence length="194" mass="22591">MAFGYRRGYIFFLCLLIIRSDFFRERHTIRRNIRRGGHNKRHTGEKERPIAPIQTQSLIHNISEHTTTLSSNRSIQHTQGIQHVEENMVGHNTSQNDPDGVLPLETVDVQILPGEFWLVTMDVQSLYTSIDHNRGIEAVDWTLDKDPNLTQQSDTRKYIRELLTFILTENYFLFRDKYYKQIKGTAMGSNVAPT</sequence>
<evidence type="ECO:0000313" key="3">
    <source>
        <dbReference type="Proteomes" id="UP001295444"/>
    </source>
</evidence>
<evidence type="ECO:0000259" key="1">
    <source>
        <dbReference type="PROSITE" id="PS50878"/>
    </source>
</evidence>
<reference evidence="2" key="1">
    <citation type="submission" date="2022-03" db="EMBL/GenBank/DDBJ databases">
        <authorList>
            <person name="Alioto T."/>
            <person name="Alioto T."/>
            <person name="Gomez Garrido J."/>
        </authorList>
    </citation>
    <scope>NUCLEOTIDE SEQUENCE</scope>
</reference>
<protein>
    <recommendedName>
        <fullName evidence="1">Reverse transcriptase domain-containing protein</fullName>
    </recommendedName>
</protein>
<dbReference type="Proteomes" id="UP001295444">
    <property type="component" value="Chromosome 03"/>
</dbReference>
<name>A0AAD1W042_PELCU</name>
<accession>A0AAD1W042</accession>
<dbReference type="InterPro" id="IPR000477">
    <property type="entry name" value="RT_dom"/>
</dbReference>
<organism evidence="2 3">
    <name type="scientific">Pelobates cultripes</name>
    <name type="common">Western spadefoot toad</name>
    <dbReference type="NCBI Taxonomy" id="61616"/>
    <lineage>
        <taxon>Eukaryota</taxon>
        <taxon>Metazoa</taxon>
        <taxon>Chordata</taxon>
        <taxon>Craniata</taxon>
        <taxon>Vertebrata</taxon>
        <taxon>Euteleostomi</taxon>
        <taxon>Amphibia</taxon>
        <taxon>Batrachia</taxon>
        <taxon>Anura</taxon>
        <taxon>Pelobatoidea</taxon>
        <taxon>Pelobatidae</taxon>
        <taxon>Pelobates</taxon>
    </lineage>
</organism>
<dbReference type="EMBL" id="OW240914">
    <property type="protein sequence ID" value="CAH2275905.1"/>
    <property type="molecule type" value="Genomic_DNA"/>
</dbReference>
<feature type="domain" description="Reverse transcriptase" evidence="1">
    <location>
        <begin position="1"/>
        <end position="194"/>
    </location>
</feature>
<gene>
    <name evidence="2" type="ORF">PECUL_23A042172</name>
</gene>
<dbReference type="PROSITE" id="PS50878">
    <property type="entry name" value="RT_POL"/>
    <property type="match status" value="1"/>
</dbReference>
<dbReference type="PANTHER" id="PTHR21301:SF12">
    <property type="match status" value="1"/>
</dbReference>